<dbReference type="OrthoDB" id="199913at2759"/>
<dbReference type="InterPro" id="IPR000734">
    <property type="entry name" value="TAG_lipase"/>
</dbReference>
<sequence length="111" mass="12741">MLREDKVICLGDVNINFLDTEAAPTNYMLEMLDSTVACSHVRAWKLYAESVRNDKAFPATKCTLWRGPEKLCNFTVDAYLGYINNGKAKGSYFLITHETKPYGRRRKKIRS</sequence>
<evidence type="ECO:0000313" key="1">
    <source>
        <dbReference type="EMBL" id="CAH1972042.1"/>
    </source>
</evidence>
<dbReference type="InterPro" id="IPR029058">
    <property type="entry name" value="AB_hydrolase_fold"/>
</dbReference>
<evidence type="ECO:0000313" key="2">
    <source>
        <dbReference type="Proteomes" id="UP001152888"/>
    </source>
</evidence>
<dbReference type="GO" id="GO:0016298">
    <property type="term" value="F:lipase activity"/>
    <property type="evidence" value="ECO:0007669"/>
    <property type="project" value="InterPro"/>
</dbReference>
<gene>
    <name evidence="1" type="ORF">ACAOBT_LOCUS9779</name>
</gene>
<name>A0A9P0KBM6_ACAOB</name>
<dbReference type="Proteomes" id="UP001152888">
    <property type="component" value="Unassembled WGS sequence"/>
</dbReference>
<dbReference type="GO" id="GO:0016042">
    <property type="term" value="P:lipid catabolic process"/>
    <property type="evidence" value="ECO:0007669"/>
    <property type="project" value="TreeGrafter"/>
</dbReference>
<accession>A0A9P0KBM6</accession>
<protein>
    <submittedName>
        <fullName evidence="1">Uncharacterized protein</fullName>
    </submittedName>
</protein>
<comment type="caution">
    <text evidence="1">The sequence shown here is derived from an EMBL/GenBank/DDBJ whole genome shotgun (WGS) entry which is preliminary data.</text>
</comment>
<organism evidence="1 2">
    <name type="scientific">Acanthoscelides obtectus</name>
    <name type="common">Bean weevil</name>
    <name type="synonym">Bruchus obtectus</name>
    <dbReference type="NCBI Taxonomy" id="200917"/>
    <lineage>
        <taxon>Eukaryota</taxon>
        <taxon>Metazoa</taxon>
        <taxon>Ecdysozoa</taxon>
        <taxon>Arthropoda</taxon>
        <taxon>Hexapoda</taxon>
        <taxon>Insecta</taxon>
        <taxon>Pterygota</taxon>
        <taxon>Neoptera</taxon>
        <taxon>Endopterygota</taxon>
        <taxon>Coleoptera</taxon>
        <taxon>Polyphaga</taxon>
        <taxon>Cucujiformia</taxon>
        <taxon>Chrysomeloidea</taxon>
        <taxon>Chrysomelidae</taxon>
        <taxon>Bruchinae</taxon>
        <taxon>Bruchini</taxon>
        <taxon>Acanthoscelides</taxon>
    </lineage>
</organism>
<dbReference type="GO" id="GO:0005615">
    <property type="term" value="C:extracellular space"/>
    <property type="evidence" value="ECO:0007669"/>
    <property type="project" value="TreeGrafter"/>
</dbReference>
<dbReference type="AlphaFoldDB" id="A0A9P0KBM6"/>
<dbReference type="EMBL" id="CAKOFQ010006794">
    <property type="protein sequence ID" value="CAH1972042.1"/>
    <property type="molecule type" value="Genomic_DNA"/>
</dbReference>
<dbReference type="GO" id="GO:0017171">
    <property type="term" value="F:serine hydrolase activity"/>
    <property type="evidence" value="ECO:0007669"/>
    <property type="project" value="TreeGrafter"/>
</dbReference>
<dbReference type="PANTHER" id="PTHR11610:SF169">
    <property type="entry name" value="GH15759P-RELATED"/>
    <property type="match status" value="1"/>
</dbReference>
<dbReference type="Gene3D" id="3.40.50.1820">
    <property type="entry name" value="alpha/beta hydrolase"/>
    <property type="match status" value="1"/>
</dbReference>
<dbReference type="PANTHER" id="PTHR11610">
    <property type="entry name" value="LIPASE"/>
    <property type="match status" value="1"/>
</dbReference>
<keyword evidence="2" id="KW-1185">Reference proteome</keyword>
<dbReference type="SUPFAM" id="SSF53474">
    <property type="entry name" value="alpha/beta-Hydrolases"/>
    <property type="match status" value="1"/>
</dbReference>
<proteinExistence type="predicted"/>
<reference evidence="1" key="1">
    <citation type="submission" date="2022-03" db="EMBL/GenBank/DDBJ databases">
        <authorList>
            <person name="Sayadi A."/>
        </authorList>
    </citation>
    <scope>NUCLEOTIDE SEQUENCE</scope>
</reference>